<keyword evidence="2" id="KW-1185">Reference proteome</keyword>
<organism evidence="1 2">
    <name type="scientific">Mesorhabditis spiculigera</name>
    <dbReference type="NCBI Taxonomy" id="96644"/>
    <lineage>
        <taxon>Eukaryota</taxon>
        <taxon>Metazoa</taxon>
        <taxon>Ecdysozoa</taxon>
        <taxon>Nematoda</taxon>
        <taxon>Chromadorea</taxon>
        <taxon>Rhabditida</taxon>
        <taxon>Rhabditina</taxon>
        <taxon>Rhabditomorpha</taxon>
        <taxon>Rhabditoidea</taxon>
        <taxon>Rhabditidae</taxon>
        <taxon>Mesorhabditinae</taxon>
        <taxon>Mesorhabditis</taxon>
    </lineage>
</organism>
<accession>A0AA36DJ19</accession>
<gene>
    <name evidence="1" type="ORF">MSPICULIGERA_LOCUS25466</name>
</gene>
<proteinExistence type="predicted"/>
<evidence type="ECO:0000313" key="2">
    <source>
        <dbReference type="Proteomes" id="UP001177023"/>
    </source>
</evidence>
<sequence length="469" mass="54204">MRTAEDIYWLVYQCWRRGAEATGRRGFQEYRRLLENEGLYDLHRAAHIFVTHRMDRRPFHQLWRAFQKFGWNPRRFLDLLRLAGVTQAERAEAAAAASIRYLHTKPYRMVAVQFPYGSLLGNLQSAVNQHLDFKTKKTLRSTNKLFLGFPVDSLLLGGRWPLTEFAVTEPGAILGYDSRVAWRIYISDILHPPKIHVEVDCEVDVICPDISCYIEYFVGGRRKDYELLLRMKAGSASHLRILDKLMLRLGGAELHIALSPNIQPPLWMNQLRALRCGTVTIYPVFGNGAQRNADKRYLELDDWLPQDIPPDRAYVCAGGPRPRDYLEIYLDAFQKLRDCPVPRPSTPDGRRLVIVDTHVTNKIVDGRHVWPQLALSNLQKLHVAYENMVNEVTDAMDMYLTDNIQLYRMDLSKAAPRPSWFYNRYSPSFANFVVAQNYSSRHQVYAQLLQLYKGCGRDAASTLQLIWEA</sequence>
<dbReference type="Proteomes" id="UP001177023">
    <property type="component" value="Unassembled WGS sequence"/>
</dbReference>
<dbReference type="EMBL" id="CATQJA010002710">
    <property type="protein sequence ID" value="CAJ0587501.1"/>
    <property type="molecule type" value="Genomic_DNA"/>
</dbReference>
<comment type="caution">
    <text evidence="1">The sequence shown here is derived from an EMBL/GenBank/DDBJ whole genome shotgun (WGS) entry which is preliminary data.</text>
</comment>
<protein>
    <submittedName>
        <fullName evidence="1">Uncharacterized protein</fullName>
    </submittedName>
</protein>
<reference evidence="1" key="1">
    <citation type="submission" date="2023-06" db="EMBL/GenBank/DDBJ databases">
        <authorList>
            <person name="Delattre M."/>
        </authorList>
    </citation>
    <scope>NUCLEOTIDE SEQUENCE</scope>
    <source>
        <strain evidence="1">AF72</strain>
    </source>
</reference>
<name>A0AA36DJ19_9BILA</name>
<evidence type="ECO:0000313" key="1">
    <source>
        <dbReference type="EMBL" id="CAJ0587501.1"/>
    </source>
</evidence>
<feature type="non-terminal residue" evidence="1">
    <location>
        <position position="1"/>
    </location>
</feature>
<dbReference type="AlphaFoldDB" id="A0AA36DJ19"/>